<name>A0A9Q1M601_9SOLA</name>
<comment type="caution">
    <text evidence="2">The sequence shown here is derived from an EMBL/GenBank/DDBJ whole genome shotgun (WGS) entry which is preliminary data.</text>
</comment>
<organism evidence="2 3">
    <name type="scientific">Anisodus acutangulus</name>
    <dbReference type="NCBI Taxonomy" id="402998"/>
    <lineage>
        <taxon>Eukaryota</taxon>
        <taxon>Viridiplantae</taxon>
        <taxon>Streptophyta</taxon>
        <taxon>Embryophyta</taxon>
        <taxon>Tracheophyta</taxon>
        <taxon>Spermatophyta</taxon>
        <taxon>Magnoliopsida</taxon>
        <taxon>eudicotyledons</taxon>
        <taxon>Gunneridae</taxon>
        <taxon>Pentapetalae</taxon>
        <taxon>asterids</taxon>
        <taxon>lamiids</taxon>
        <taxon>Solanales</taxon>
        <taxon>Solanaceae</taxon>
        <taxon>Solanoideae</taxon>
        <taxon>Hyoscyameae</taxon>
        <taxon>Anisodus</taxon>
    </lineage>
</organism>
<sequence length="131" mass="14042">MAKPGRGRPMKEEVLLLPVISKDRSREAASPVPGVAMVEVGSSSSPPTTEASPVTESGDNHLMEEDGVERNENNTWDAQKQWHTKPVQTEVVANVLEYTKNAAGVTVAGTYAITDFDSTPTEAKSAATMKQ</sequence>
<accession>A0A9Q1M601</accession>
<keyword evidence="3" id="KW-1185">Reference proteome</keyword>
<dbReference type="EMBL" id="JAJAGQ010000010">
    <property type="protein sequence ID" value="KAJ8550696.1"/>
    <property type="molecule type" value="Genomic_DNA"/>
</dbReference>
<evidence type="ECO:0000313" key="3">
    <source>
        <dbReference type="Proteomes" id="UP001152561"/>
    </source>
</evidence>
<feature type="region of interest" description="Disordered" evidence="1">
    <location>
        <begin position="23"/>
        <end position="61"/>
    </location>
</feature>
<protein>
    <submittedName>
        <fullName evidence="2">Uncharacterized protein</fullName>
    </submittedName>
</protein>
<evidence type="ECO:0000256" key="1">
    <source>
        <dbReference type="SAM" id="MobiDB-lite"/>
    </source>
</evidence>
<proteinExistence type="predicted"/>
<feature type="compositionally biased region" description="Low complexity" evidence="1">
    <location>
        <begin position="42"/>
        <end position="57"/>
    </location>
</feature>
<dbReference type="AlphaFoldDB" id="A0A9Q1M601"/>
<reference evidence="3" key="1">
    <citation type="journal article" date="2023" name="Proc. Natl. Acad. Sci. U.S.A.">
        <title>Genomic and structural basis for evolution of tropane alkaloid biosynthesis.</title>
        <authorList>
            <person name="Wanga Y.-J."/>
            <person name="Taina T."/>
            <person name="Yua J.-Y."/>
            <person name="Lia J."/>
            <person name="Xua B."/>
            <person name="Chenc J."/>
            <person name="D'Auriad J.C."/>
            <person name="Huanga J.-P."/>
            <person name="Huanga S.-X."/>
        </authorList>
    </citation>
    <scope>NUCLEOTIDE SEQUENCE [LARGE SCALE GENOMIC DNA]</scope>
    <source>
        <strain evidence="3">cv. KIB-2019</strain>
    </source>
</reference>
<dbReference type="Proteomes" id="UP001152561">
    <property type="component" value="Unassembled WGS sequence"/>
</dbReference>
<evidence type="ECO:0000313" key="2">
    <source>
        <dbReference type="EMBL" id="KAJ8550696.1"/>
    </source>
</evidence>
<gene>
    <name evidence="2" type="ORF">K7X08_000066</name>
</gene>